<keyword evidence="3" id="KW-1185">Reference proteome</keyword>
<evidence type="ECO:0000313" key="3">
    <source>
        <dbReference type="Proteomes" id="UP000570361"/>
    </source>
</evidence>
<dbReference type="RefSeq" id="WP_246427979.1">
    <property type="nucleotide sequence ID" value="NZ_JACHXK010000022.1"/>
</dbReference>
<proteinExistence type="predicted"/>
<protein>
    <submittedName>
        <fullName evidence="2">Uncharacterized protein YbjT (DUF2867 family)</fullName>
    </submittedName>
</protein>
<sequence>MQMTSTHQAKTPYRALLAGATGLVGSELLTQLLADPACSSITVLARRPLSKEASRSGYAAKLRVIVADFDRLEEALDGVEADVVFCALGTTIKTAKTREAFRKVDYEYPARLGNWASGHGDTRMIVISAVGASSGSKVFYSRVKGEIEDYLRSLGLAELHLLRPSLLLGKRAEFRLGERIAVLMSPLLRVLMVGPLRVYRPVWDAQVAAAMRAAASGRSGLPGGPIDGPQVYLYENDQIAEAGNAMLRQEAGGTEA</sequence>
<comment type="caution">
    <text evidence="2">The sequence shown here is derived from an EMBL/GenBank/DDBJ whole genome shotgun (WGS) entry which is preliminary data.</text>
</comment>
<accession>A0A7W5FQY2</accession>
<dbReference type="AlphaFoldDB" id="A0A7W5FQY2"/>
<dbReference type="InterPro" id="IPR036291">
    <property type="entry name" value="NAD(P)-bd_dom_sf"/>
</dbReference>
<dbReference type="Proteomes" id="UP000570361">
    <property type="component" value="Unassembled WGS sequence"/>
</dbReference>
<dbReference type="Pfam" id="PF13460">
    <property type="entry name" value="NAD_binding_10"/>
    <property type="match status" value="1"/>
</dbReference>
<feature type="domain" description="NAD(P)-binding" evidence="1">
    <location>
        <begin position="19"/>
        <end position="160"/>
    </location>
</feature>
<evidence type="ECO:0000313" key="2">
    <source>
        <dbReference type="EMBL" id="MBB3113788.1"/>
    </source>
</evidence>
<dbReference type="Gene3D" id="3.40.50.720">
    <property type="entry name" value="NAD(P)-binding Rossmann-like Domain"/>
    <property type="match status" value="1"/>
</dbReference>
<dbReference type="SUPFAM" id="SSF51735">
    <property type="entry name" value="NAD(P)-binding Rossmann-fold domains"/>
    <property type="match status" value="1"/>
</dbReference>
<organism evidence="2 3">
    <name type="scientific">Paenibacillus phyllosphaerae</name>
    <dbReference type="NCBI Taxonomy" id="274593"/>
    <lineage>
        <taxon>Bacteria</taxon>
        <taxon>Bacillati</taxon>
        <taxon>Bacillota</taxon>
        <taxon>Bacilli</taxon>
        <taxon>Bacillales</taxon>
        <taxon>Paenibacillaceae</taxon>
        <taxon>Paenibacillus</taxon>
    </lineage>
</organism>
<gene>
    <name evidence="2" type="ORF">FHS18_005901</name>
</gene>
<name>A0A7W5FQY2_9BACL</name>
<reference evidence="2 3" key="1">
    <citation type="submission" date="2020-08" db="EMBL/GenBank/DDBJ databases">
        <title>Genomic Encyclopedia of Type Strains, Phase III (KMG-III): the genomes of soil and plant-associated and newly described type strains.</title>
        <authorList>
            <person name="Whitman W."/>
        </authorList>
    </citation>
    <scope>NUCLEOTIDE SEQUENCE [LARGE SCALE GENOMIC DNA]</scope>
    <source>
        <strain evidence="2 3">CECT 5862</strain>
    </source>
</reference>
<dbReference type="PANTHER" id="PTHR14097">
    <property type="entry name" value="OXIDOREDUCTASE HTATIP2"/>
    <property type="match status" value="1"/>
</dbReference>
<dbReference type="EMBL" id="JACHXK010000022">
    <property type="protein sequence ID" value="MBB3113788.1"/>
    <property type="molecule type" value="Genomic_DNA"/>
</dbReference>
<evidence type="ECO:0000259" key="1">
    <source>
        <dbReference type="Pfam" id="PF13460"/>
    </source>
</evidence>
<dbReference type="PANTHER" id="PTHR14097:SF7">
    <property type="entry name" value="OXIDOREDUCTASE HTATIP2"/>
    <property type="match status" value="1"/>
</dbReference>
<dbReference type="InterPro" id="IPR016040">
    <property type="entry name" value="NAD(P)-bd_dom"/>
</dbReference>